<organism evidence="1 2">
    <name type="scientific">Streblomastix strix</name>
    <dbReference type="NCBI Taxonomy" id="222440"/>
    <lineage>
        <taxon>Eukaryota</taxon>
        <taxon>Metamonada</taxon>
        <taxon>Preaxostyla</taxon>
        <taxon>Oxymonadida</taxon>
        <taxon>Streblomastigidae</taxon>
        <taxon>Streblomastix</taxon>
    </lineage>
</organism>
<comment type="caution">
    <text evidence="1">The sequence shown here is derived from an EMBL/GenBank/DDBJ whole genome shotgun (WGS) entry which is preliminary data.</text>
</comment>
<dbReference type="Proteomes" id="UP000324800">
    <property type="component" value="Unassembled WGS sequence"/>
</dbReference>
<name>A0A5J4SGQ6_9EUKA</name>
<reference evidence="1 2" key="1">
    <citation type="submission" date="2019-03" db="EMBL/GenBank/DDBJ databases">
        <title>Single cell metagenomics reveals metabolic interactions within the superorganism composed of flagellate Streblomastix strix and complex community of Bacteroidetes bacteria on its surface.</title>
        <authorList>
            <person name="Treitli S.C."/>
            <person name="Kolisko M."/>
            <person name="Husnik F."/>
            <person name="Keeling P."/>
            <person name="Hampl V."/>
        </authorList>
    </citation>
    <scope>NUCLEOTIDE SEQUENCE [LARGE SCALE GENOMIC DNA]</scope>
    <source>
        <strain evidence="1">ST1C</strain>
    </source>
</reference>
<protein>
    <submittedName>
        <fullName evidence="1">Uncharacterized protein</fullName>
    </submittedName>
</protein>
<evidence type="ECO:0000313" key="1">
    <source>
        <dbReference type="EMBL" id="KAA6344453.1"/>
    </source>
</evidence>
<dbReference type="AlphaFoldDB" id="A0A5J4SGQ6"/>
<accession>A0A5J4SGQ6</accession>
<proteinExistence type="predicted"/>
<evidence type="ECO:0000313" key="2">
    <source>
        <dbReference type="Proteomes" id="UP000324800"/>
    </source>
</evidence>
<gene>
    <name evidence="1" type="ORF">EZS28_052239</name>
</gene>
<dbReference type="EMBL" id="SNRW01040375">
    <property type="protein sequence ID" value="KAA6344453.1"/>
    <property type="molecule type" value="Genomic_DNA"/>
</dbReference>
<sequence length="100" mass="10337">MSNGGLLPGILNIPYIYQPIDICNYIYCIGVLFIEGPAGYGEKNIGVTGGCITMYPAPGGSYDGKIIGNYGRGQGQGEIVYGMFCVGDEEFGGGGIGGIL</sequence>